<dbReference type="InterPro" id="IPR051908">
    <property type="entry name" value="Ribosomal_N-acetyltransferase"/>
</dbReference>
<organism evidence="2 3">
    <name type="scientific">Cryobacterium algoricola</name>
    <dbReference type="NCBI Taxonomy" id="1259183"/>
    <lineage>
        <taxon>Bacteria</taxon>
        <taxon>Bacillati</taxon>
        <taxon>Actinomycetota</taxon>
        <taxon>Actinomycetes</taxon>
        <taxon>Micrococcales</taxon>
        <taxon>Microbacteriaceae</taxon>
        <taxon>Cryobacterium</taxon>
    </lineage>
</organism>
<keyword evidence="3" id="KW-1185">Reference proteome</keyword>
<dbReference type="InterPro" id="IPR016181">
    <property type="entry name" value="Acyl_CoA_acyltransferase"/>
</dbReference>
<name>A0ABY2I9Z5_9MICO</name>
<dbReference type="InterPro" id="IPR000182">
    <property type="entry name" value="GNAT_dom"/>
</dbReference>
<dbReference type="SUPFAM" id="SSF55729">
    <property type="entry name" value="Acyl-CoA N-acyltransferases (Nat)"/>
    <property type="match status" value="1"/>
</dbReference>
<dbReference type="Gene3D" id="3.40.630.30">
    <property type="match status" value="1"/>
</dbReference>
<evidence type="ECO:0000313" key="2">
    <source>
        <dbReference type="EMBL" id="TFB84763.1"/>
    </source>
</evidence>
<dbReference type="EMBL" id="SOFG01000019">
    <property type="protein sequence ID" value="TFB84763.1"/>
    <property type="molecule type" value="Genomic_DNA"/>
</dbReference>
<protein>
    <submittedName>
        <fullName evidence="2">N-acetyltransferase</fullName>
    </submittedName>
</protein>
<dbReference type="PANTHER" id="PTHR43441:SF11">
    <property type="entry name" value="RIBOSOMAL-PROTEIN-SERINE ACETYLTRANSFERASE"/>
    <property type="match status" value="1"/>
</dbReference>
<feature type="domain" description="N-acetyltransferase" evidence="1">
    <location>
        <begin position="23"/>
        <end position="193"/>
    </location>
</feature>
<dbReference type="PANTHER" id="PTHR43441">
    <property type="entry name" value="RIBOSOMAL-PROTEIN-SERINE ACETYLTRANSFERASE"/>
    <property type="match status" value="1"/>
</dbReference>
<proteinExistence type="predicted"/>
<evidence type="ECO:0000259" key="1">
    <source>
        <dbReference type="PROSITE" id="PS51186"/>
    </source>
</evidence>
<reference evidence="2 3" key="1">
    <citation type="submission" date="2019-03" db="EMBL/GenBank/DDBJ databases">
        <title>Genomics of glacier-inhabiting Cryobacterium strains.</title>
        <authorList>
            <person name="Liu Q."/>
            <person name="Xin Y.-H."/>
        </authorList>
    </citation>
    <scope>NUCLEOTIDE SEQUENCE [LARGE SCALE GENOMIC DNA]</scope>
    <source>
        <strain evidence="2 3">MDB2-B</strain>
    </source>
</reference>
<dbReference type="PROSITE" id="PS51186">
    <property type="entry name" value="GNAT"/>
    <property type="match status" value="1"/>
</dbReference>
<accession>A0ABY2I9Z5</accession>
<dbReference type="Proteomes" id="UP000297608">
    <property type="component" value="Unassembled WGS sequence"/>
</dbReference>
<dbReference type="Pfam" id="PF13302">
    <property type="entry name" value="Acetyltransf_3"/>
    <property type="match status" value="1"/>
</dbReference>
<evidence type="ECO:0000313" key="3">
    <source>
        <dbReference type="Proteomes" id="UP000297608"/>
    </source>
</evidence>
<gene>
    <name evidence="2" type="ORF">E3O44_14560</name>
</gene>
<comment type="caution">
    <text evidence="2">The sequence shown here is derived from an EMBL/GenBank/DDBJ whole genome shotgun (WGS) entry which is preliminary data.</text>
</comment>
<sequence length="230" mass="25109">MHMPQNLDELWPPFGLTIALGPVTLSPVRDDDLPALAALVHDGVHSPADMPFSFPWTTGSPGEVRLRLLQYHWAKRAALSPAAWTLETTVRFNGEIVGCQSISTTDYLVTRTGETGSWLGMKHHGRGIGTLMRQALCAFMFDHLGAAEVTSAAFLDNAPSLAVSRKVGYTENGVARLKRRDGEMAVIQRLVVTAETLNRPEFELRGRGVGPMQELLGLIHNRDPAESGVD</sequence>